<evidence type="ECO:0000256" key="2">
    <source>
        <dbReference type="ARBA" id="ARBA00022737"/>
    </source>
</evidence>
<dbReference type="EMBL" id="CH408161">
    <property type="protein sequence ID" value="EDK41116.2"/>
    <property type="molecule type" value="Genomic_DNA"/>
</dbReference>
<evidence type="ECO:0000313" key="12">
    <source>
        <dbReference type="Proteomes" id="UP000001997"/>
    </source>
</evidence>
<dbReference type="PANTHER" id="PTHR16062">
    <property type="entry name" value="SWI/SNF-RELATED"/>
    <property type="match status" value="1"/>
</dbReference>
<gene>
    <name evidence="11" type="ORF">PGUG_05214</name>
</gene>
<proteinExistence type="predicted"/>
<protein>
    <recommendedName>
        <fullName evidence="10">Bromo domain-containing protein</fullName>
    </recommendedName>
</protein>
<dbReference type="eggNOG" id="KOG1827">
    <property type="taxonomic scope" value="Eukaryota"/>
</dbReference>
<keyword evidence="7" id="KW-0539">Nucleus</keyword>
<dbReference type="AlphaFoldDB" id="A5DPL3"/>
<feature type="compositionally biased region" description="Polar residues" evidence="9">
    <location>
        <begin position="330"/>
        <end position="341"/>
    </location>
</feature>
<evidence type="ECO:0000256" key="8">
    <source>
        <dbReference type="PROSITE-ProRule" id="PRU00035"/>
    </source>
</evidence>
<dbReference type="InterPro" id="IPR037382">
    <property type="entry name" value="Rsc/polybromo"/>
</dbReference>
<keyword evidence="5 8" id="KW-0103">Bromodomain</keyword>
<keyword evidence="12" id="KW-1185">Reference proteome</keyword>
<keyword evidence="3" id="KW-0156">Chromatin regulator</keyword>
<dbReference type="KEGG" id="pgu:PGUG_05214"/>
<dbReference type="CDD" id="cd04369">
    <property type="entry name" value="Bromodomain"/>
    <property type="match status" value="2"/>
</dbReference>
<feature type="region of interest" description="Disordered" evidence="9">
    <location>
        <begin position="315"/>
        <end position="341"/>
    </location>
</feature>
<evidence type="ECO:0000256" key="1">
    <source>
        <dbReference type="ARBA" id="ARBA00004123"/>
    </source>
</evidence>
<dbReference type="SMART" id="SM00297">
    <property type="entry name" value="BROMO"/>
    <property type="match status" value="2"/>
</dbReference>
<dbReference type="Gene3D" id="1.20.920.10">
    <property type="entry name" value="Bromodomain-like"/>
    <property type="match status" value="2"/>
</dbReference>
<dbReference type="SUPFAM" id="SSF47370">
    <property type="entry name" value="Bromodomain"/>
    <property type="match status" value="2"/>
</dbReference>
<dbReference type="InParanoid" id="A5DPL3"/>
<dbReference type="OMA" id="FQCKLFV"/>
<dbReference type="InterPro" id="IPR036427">
    <property type="entry name" value="Bromodomain-like_sf"/>
</dbReference>
<evidence type="ECO:0000256" key="6">
    <source>
        <dbReference type="ARBA" id="ARBA00023163"/>
    </source>
</evidence>
<organism evidence="11 12">
    <name type="scientific">Meyerozyma guilliermondii (strain ATCC 6260 / CBS 566 / DSM 6381 / JCM 1539 / NBRC 10279 / NRRL Y-324)</name>
    <name type="common">Yeast</name>
    <name type="synonym">Candida guilliermondii</name>
    <dbReference type="NCBI Taxonomy" id="294746"/>
    <lineage>
        <taxon>Eukaryota</taxon>
        <taxon>Fungi</taxon>
        <taxon>Dikarya</taxon>
        <taxon>Ascomycota</taxon>
        <taxon>Saccharomycotina</taxon>
        <taxon>Pichiomycetes</taxon>
        <taxon>Debaryomycetaceae</taxon>
        <taxon>Meyerozyma</taxon>
    </lineage>
</organism>
<evidence type="ECO:0000256" key="5">
    <source>
        <dbReference type="ARBA" id="ARBA00023117"/>
    </source>
</evidence>
<dbReference type="GO" id="GO:0016586">
    <property type="term" value="C:RSC-type complex"/>
    <property type="evidence" value="ECO:0007669"/>
    <property type="project" value="InterPro"/>
</dbReference>
<feature type="domain" description="Bromo" evidence="10">
    <location>
        <begin position="43"/>
        <end position="113"/>
    </location>
</feature>
<dbReference type="Proteomes" id="UP000001997">
    <property type="component" value="Unassembled WGS sequence"/>
</dbReference>
<dbReference type="GO" id="GO:0003682">
    <property type="term" value="F:chromatin binding"/>
    <property type="evidence" value="ECO:0007669"/>
    <property type="project" value="TreeGrafter"/>
</dbReference>
<dbReference type="GO" id="GO:0006338">
    <property type="term" value="P:chromatin remodeling"/>
    <property type="evidence" value="ECO:0007669"/>
    <property type="project" value="InterPro"/>
</dbReference>
<dbReference type="Pfam" id="PF00439">
    <property type="entry name" value="Bromodomain"/>
    <property type="match status" value="2"/>
</dbReference>
<dbReference type="VEuPathDB" id="FungiDB:PGUG_05214"/>
<dbReference type="PROSITE" id="PS50014">
    <property type="entry name" value="BROMODOMAIN_2"/>
    <property type="match status" value="2"/>
</dbReference>
<reference evidence="11 12" key="1">
    <citation type="journal article" date="2009" name="Nature">
        <title>Evolution of pathogenicity and sexual reproduction in eight Candida genomes.</title>
        <authorList>
            <person name="Butler G."/>
            <person name="Rasmussen M.D."/>
            <person name="Lin M.F."/>
            <person name="Santos M.A."/>
            <person name="Sakthikumar S."/>
            <person name="Munro C.A."/>
            <person name="Rheinbay E."/>
            <person name="Grabherr M."/>
            <person name="Forche A."/>
            <person name="Reedy J.L."/>
            <person name="Agrafioti I."/>
            <person name="Arnaud M.B."/>
            <person name="Bates S."/>
            <person name="Brown A.J."/>
            <person name="Brunke S."/>
            <person name="Costanzo M.C."/>
            <person name="Fitzpatrick D.A."/>
            <person name="de Groot P.W."/>
            <person name="Harris D."/>
            <person name="Hoyer L.L."/>
            <person name="Hube B."/>
            <person name="Klis F.M."/>
            <person name="Kodira C."/>
            <person name="Lennard N."/>
            <person name="Logue M.E."/>
            <person name="Martin R."/>
            <person name="Neiman A.M."/>
            <person name="Nikolaou E."/>
            <person name="Quail M.A."/>
            <person name="Quinn J."/>
            <person name="Santos M.C."/>
            <person name="Schmitzberger F.F."/>
            <person name="Sherlock G."/>
            <person name="Shah P."/>
            <person name="Silverstein K.A."/>
            <person name="Skrzypek M.S."/>
            <person name="Soll D."/>
            <person name="Staggs R."/>
            <person name="Stansfield I."/>
            <person name="Stumpf M.P."/>
            <person name="Sudbery P.E."/>
            <person name="Srikantha T."/>
            <person name="Zeng Q."/>
            <person name="Berman J."/>
            <person name="Berriman M."/>
            <person name="Heitman J."/>
            <person name="Gow N.A."/>
            <person name="Lorenz M.C."/>
            <person name="Birren B.W."/>
            <person name="Kellis M."/>
            <person name="Cuomo C.A."/>
        </authorList>
    </citation>
    <scope>NUCLEOTIDE SEQUENCE [LARGE SCALE GENOMIC DNA]</scope>
    <source>
        <strain evidence="12">ATCC 6260 / CBS 566 / DSM 6381 / JCM 1539 / NBRC 10279 / NRRL Y-324</strain>
    </source>
</reference>
<dbReference type="RefSeq" id="XP_001482194.2">
    <property type="nucleotide sequence ID" value="XM_001482144.1"/>
</dbReference>
<keyword evidence="2" id="KW-0677">Repeat</keyword>
<dbReference type="STRING" id="294746.A5DPL3"/>
<dbReference type="OrthoDB" id="1742084at2759"/>
<feature type="domain" description="Bromo" evidence="10">
    <location>
        <begin position="186"/>
        <end position="264"/>
    </location>
</feature>
<evidence type="ECO:0000256" key="4">
    <source>
        <dbReference type="ARBA" id="ARBA00023015"/>
    </source>
</evidence>
<dbReference type="InterPro" id="IPR018359">
    <property type="entry name" value="Bromodomain_CS"/>
</dbReference>
<comment type="subcellular location">
    <subcellularLocation>
        <location evidence="1">Nucleus</location>
    </subcellularLocation>
</comment>
<keyword evidence="4" id="KW-0805">Transcription regulation</keyword>
<evidence type="ECO:0000256" key="3">
    <source>
        <dbReference type="ARBA" id="ARBA00022853"/>
    </source>
</evidence>
<name>A5DPL3_PICGU</name>
<dbReference type="PROSITE" id="PS00633">
    <property type="entry name" value="BROMODOMAIN_1"/>
    <property type="match status" value="1"/>
</dbReference>
<dbReference type="InterPro" id="IPR001487">
    <property type="entry name" value="Bromodomain"/>
</dbReference>
<dbReference type="GO" id="GO:0006368">
    <property type="term" value="P:transcription elongation by RNA polymerase II"/>
    <property type="evidence" value="ECO:0007669"/>
    <property type="project" value="TreeGrafter"/>
</dbReference>
<evidence type="ECO:0000313" key="11">
    <source>
        <dbReference type="EMBL" id="EDK41116.2"/>
    </source>
</evidence>
<keyword evidence="6" id="KW-0804">Transcription</keyword>
<feature type="compositionally biased region" description="Acidic residues" evidence="9">
    <location>
        <begin position="320"/>
        <end position="329"/>
    </location>
</feature>
<evidence type="ECO:0000259" key="10">
    <source>
        <dbReference type="PROSITE" id="PS50014"/>
    </source>
</evidence>
<dbReference type="GeneID" id="5124245"/>
<dbReference type="HOGENOM" id="CLU_035525_0_0_1"/>
<evidence type="ECO:0000256" key="7">
    <source>
        <dbReference type="ARBA" id="ARBA00023242"/>
    </source>
</evidence>
<evidence type="ECO:0000256" key="9">
    <source>
        <dbReference type="SAM" id="MobiDB-lite"/>
    </source>
</evidence>
<accession>A5DPL3</accession>
<dbReference type="PRINTS" id="PR00503">
    <property type="entry name" value="BROMODOMAIN"/>
</dbReference>
<sequence length="561" mass="63842">MAPKRKSGAVSSAAKRPKVDAASLKDFISSVLRLVNELKDPSEERVLVAPFVKLPPKKVYPDYYEIIKEPISLSDIQKKEAKDKYPDTASFLDDFKLLEENAKTYNDPDSWIAVDAKQIYDFVKDQVDSYNSVVEEKPSKSKSKSVKIKREVASKPVDDDETVTSANLTHLCIDLLYKVIEHEFPDVGIISGPFMDNIDRREYPEYFQVIRSPTSFNNVLKKLDKRKIFTSKTPLDESLQAFYDATKLIFTNAQTFNDPSSLIHQDAVKLSDYFEELFQDLKSRIEQQEQKTKLKLKLKPSGQSKVKLNLKLKDDKDGLAGDDEADEPQVTESDTMGKTTSRLTPNEMFIQLFSFATSNSSVTHLTQQYHHQMNNTSHVPTMSKAQISKASLFPTHPASASNSIVEYQYPSTGFATQSYCISLPPDGFTFYTFKVCLHKLLYDIKRKDLETGSGLSTSDDDFQCKLFVNEDEVHSGMNVYEDYRNKSKLLSYQYDLRLCNGLNVITFECKVAPTVSKQIKGDRVKNETDETSGRHTRNQLQQAKMSWDVERINFNVICNST</sequence>
<dbReference type="PANTHER" id="PTHR16062:SF19">
    <property type="entry name" value="PROTEIN POLYBROMO-1"/>
    <property type="match status" value="1"/>
</dbReference>